<organism evidence="1 2">
    <name type="scientific">Dictyobacter formicarum</name>
    <dbReference type="NCBI Taxonomy" id="2778368"/>
    <lineage>
        <taxon>Bacteria</taxon>
        <taxon>Bacillati</taxon>
        <taxon>Chloroflexota</taxon>
        <taxon>Ktedonobacteria</taxon>
        <taxon>Ktedonobacterales</taxon>
        <taxon>Dictyobacteraceae</taxon>
        <taxon>Dictyobacter</taxon>
    </lineage>
</organism>
<accession>A0ABQ3VC25</accession>
<evidence type="ECO:0000313" key="2">
    <source>
        <dbReference type="Proteomes" id="UP000635565"/>
    </source>
</evidence>
<name>A0ABQ3VC25_9CHLR</name>
<dbReference type="Proteomes" id="UP000635565">
    <property type="component" value="Unassembled WGS sequence"/>
</dbReference>
<evidence type="ECO:0008006" key="3">
    <source>
        <dbReference type="Google" id="ProtNLM"/>
    </source>
</evidence>
<keyword evidence="2" id="KW-1185">Reference proteome</keyword>
<dbReference type="SUPFAM" id="SSF56801">
    <property type="entry name" value="Acetyl-CoA synthetase-like"/>
    <property type="match status" value="1"/>
</dbReference>
<reference evidence="1 2" key="1">
    <citation type="journal article" date="2021" name="Int. J. Syst. Evol. Microbiol.">
        <title>Reticulibacter mediterranei gen. nov., sp. nov., within the new family Reticulibacteraceae fam. nov., and Ktedonospora formicarum gen. nov., sp. nov., Ktedonobacter robiniae sp. nov., Dictyobacter formicarum sp. nov. and Dictyobacter arantiisoli sp. nov., belonging to the class Ktedonobacteria.</title>
        <authorList>
            <person name="Yabe S."/>
            <person name="Zheng Y."/>
            <person name="Wang C.M."/>
            <person name="Sakai Y."/>
            <person name="Abe K."/>
            <person name="Yokota A."/>
            <person name="Donadio S."/>
            <person name="Cavaletti L."/>
            <person name="Monciardini P."/>
        </authorList>
    </citation>
    <scope>NUCLEOTIDE SEQUENCE [LARGE SCALE GENOMIC DNA]</scope>
    <source>
        <strain evidence="1 2">SOSP1-9</strain>
    </source>
</reference>
<comment type="caution">
    <text evidence="1">The sequence shown here is derived from an EMBL/GenBank/DDBJ whole genome shotgun (WGS) entry which is preliminary data.</text>
</comment>
<sequence>MLIKFLWIFEPPDLSYFQFVESYPLTASGKVQKFVLREQAIKVLGLEQVAKTKTA</sequence>
<proteinExistence type="predicted"/>
<dbReference type="EMBL" id="BNJJ01000003">
    <property type="protein sequence ID" value="GHO83452.1"/>
    <property type="molecule type" value="Genomic_DNA"/>
</dbReference>
<gene>
    <name evidence="1" type="ORF">KSZ_14580</name>
</gene>
<protein>
    <recommendedName>
        <fullName evidence="3">AMP-binding enzyme C-terminal domain-containing protein</fullName>
    </recommendedName>
</protein>
<evidence type="ECO:0000313" key="1">
    <source>
        <dbReference type="EMBL" id="GHO83452.1"/>
    </source>
</evidence>